<name>A0A918QDN6_9CAUL</name>
<dbReference type="RefSeq" id="WP_189488499.1">
    <property type="nucleotide sequence ID" value="NZ_BMZB01000006.1"/>
</dbReference>
<comment type="caution">
    <text evidence="1">The sequence shown here is derived from an EMBL/GenBank/DDBJ whole genome shotgun (WGS) entry which is preliminary data.</text>
</comment>
<gene>
    <name evidence="1" type="ORF">GCM10011273_32110</name>
</gene>
<dbReference type="AlphaFoldDB" id="A0A918QDN6"/>
<keyword evidence="2" id="KW-1185">Reference proteome</keyword>
<organism evidence="1 2">
    <name type="scientific">Asticcacaulis endophyticus</name>
    <dbReference type="NCBI Taxonomy" id="1395890"/>
    <lineage>
        <taxon>Bacteria</taxon>
        <taxon>Pseudomonadati</taxon>
        <taxon>Pseudomonadota</taxon>
        <taxon>Alphaproteobacteria</taxon>
        <taxon>Caulobacterales</taxon>
        <taxon>Caulobacteraceae</taxon>
        <taxon>Asticcacaulis</taxon>
    </lineage>
</organism>
<sequence>MNTYTRPDAIIDFCLAPLQLNPMSDSTHEVRRRMEHVIRTFQLKAGPAHNGQPVAVDFSQMPTLVINEAAHGYE</sequence>
<protein>
    <submittedName>
        <fullName evidence="1">Uncharacterized protein</fullName>
    </submittedName>
</protein>
<accession>A0A918QDN6</accession>
<evidence type="ECO:0000313" key="1">
    <source>
        <dbReference type="EMBL" id="GGZ42978.1"/>
    </source>
</evidence>
<dbReference type="EMBL" id="BMZB01000006">
    <property type="protein sequence ID" value="GGZ42978.1"/>
    <property type="molecule type" value="Genomic_DNA"/>
</dbReference>
<reference evidence="1" key="1">
    <citation type="journal article" date="2014" name="Int. J. Syst. Evol. Microbiol.">
        <title>Complete genome sequence of Corynebacterium casei LMG S-19264T (=DSM 44701T), isolated from a smear-ripened cheese.</title>
        <authorList>
            <consortium name="US DOE Joint Genome Institute (JGI-PGF)"/>
            <person name="Walter F."/>
            <person name="Albersmeier A."/>
            <person name="Kalinowski J."/>
            <person name="Ruckert C."/>
        </authorList>
    </citation>
    <scope>NUCLEOTIDE SEQUENCE</scope>
    <source>
        <strain evidence="1">KCTC 32296</strain>
    </source>
</reference>
<reference evidence="1" key="2">
    <citation type="submission" date="2020-09" db="EMBL/GenBank/DDBJ databases">
        <authorList>
            <person name="Sun Q."/>
            <person name="Kim S."/>
        </authorList>
    </citation>
    <scope>NUCLEOTIDE SEQUENCE</scope>
    <source>
        <strain evidence="1">KCTC 32296</strain>
    </source>
</reference>
<dbReference type="Proteomes" id="UP000662572">
    <property type="component" value="Unassembled WGS sequence"/>
</dbReference>
<proteinExistence type="predicted"/>
<evidence type="ECO:0000313" key="2">
    <source>
        <dbReference type="Proteomes" id="UP000662572"/>
    </source>
</evidence>